<dbReference type="InterPro" id="IPR047057">
    <property type="entry name" value="MerR_fam"/>
</dbReference>
<comment type="caution">
    <text evidence="6">The sequence shown here is derived from an EMBL/GenBank/DDBJ whole genome shotgun (WGS) entry which is preliminary data.</text>
</comment>
<evidence type="ECO:0000256" key="1">
    <source>
        <dbReference type="ARBA" id="ARBA00022491"/>
    </source>
</evidence>
<name>A0A9D7XGP0_9BACT</name>
<protein>
    <submittedName>
        <fullName evidence="6">MerR family transcriptional regulator</fullName>
    </submittedName>
</protein>
<dbReference type="CDD" id="cd01104">
    <property type="entry name" value="HTH_MlrA-CarA"/>
    <property type="match status" value="1"/>
</dbReference>
<reference evidence="6 7" key="1">
    <citation type="submission" date="2020-10" db="EMBL/GenBank/DDBJ databases">
        <title>Connecting structure to function with the recovery of over 1000 high-quality activated sludge metagenome-assembled genomes encoding full-length rRNA genes using long-read sequencing.</title>
        <authorList>
            <person name="Singleton C.M."/>
            <person name="Petriglieri F."/>
            <person name="Kristensen J.M."/>
            <person name="Kirkegaard R.H."/>
            <person name="Michaelsen T.Y."/>
            <person name="Andersen M.H."/>
            <person name="Karst S.M."/>
            <person name="Dueholm M.S."/>
            <person name="Nielsen P.H."/>
            <person name="Albertsen M."/>
        </authorList>
    </citation>
    <scope>NUCLEOTIDE SEQUENCE [LARGE SCALE GENOMIC DNA]</scope>
    <source>
        <strain evidence="6">Ribe_18-Q3-R11-54_BAT3C.373</strain>
    </source>
</reference>
<evidence type="ECO:0000259" key="5">
    <source>
        <dbReference type="PROSITE" id="PS50937"/>
    </source>
</evidence>
<evidence type="ECO:0000256" key="2">
    <source>
        <dbReference type="ARBA" id="ARBA00023015"/>
    </source>
</evidence>
<evidence type="ECO:0000313" key="6">
    <source>
        <dbReference type="EMBL" id="MBK9716878.1"/>
    </source>
</evidence>
<dbReference type="Gene3D" id="1.10.1240.10">
    <property type="entry name" value="Methionine synthase domain"/>
    <property type="match status" value="1"/>
</dbReference>
<gene>
    <name evidence="6" type="ORF">IPO85_05065</name>
</gene>
<dbReference type="AlphaFoldDB" id="A0A9D7XGP0"/>
<dbReference type="GO" id="GO:0003700">
    <property type="term" value="F:DNA-binding transcription factor activity"/>
    <property type="evidence" value="ECO:0007669"/>
    <property type="project" value="InterPro"/>
</dbReference>
<sequence>MAIYSIADLEKLTGIKAHTIRIWEKRFGIINPKRTATNIRYYDDYDLKKITNISLLNKEGYKISAISNMPENAIEDLIANLTEVESFNSDSLDALTLSVIHLDEIKFLHIVNRNIHQLGFDSTFEELLMPLLDKLHEMWLSGSIKKVHEEFALQLIKRKITQEIILFENPTRPNHLKFLLTMPEDENQELSRLFVEYILRKKGIQLLYLSNESDIKDVMDASLIFKAHFIITFINEDTSLTYATDLVQAIQHLPESPVLLVIGYLANQLSSYEKHVRVIKDFDDLNQFIETIIHFSEKSQVN</sequence>
<dbReference type="GO" id="GO:0003677">
    <property type="term" value="F:DNA binding"/>
    <property type="evidence" value="ECO:0007669"/>
    <property type="project" value="UniProtKB-KW"/>
</dbReference>
<dbReference type="InterPro" id="IPR036594">
    <property type="entry name" value="Meth_synthase_dom"/>
</dbReference>
<dbReference type="InterPro" id="IPR000551">
    <property type="entry name" value="MerR-type_HTH_dom"/>
</dbReference>
<feature type="domain" description="HTH merR-type" evidence="5">
    <location>
        <begin position="1"/>
        <end position="72"/>
    </location>
</feature>
<dbReference type="Pfam" id="PF13411">
    <property type="entry name" value="MerR_1"/>
    <property type="match status" value="1"/>
</dbReference>
<accession>A0A9D7XGP0</accession>
<proteinExistence type="predicted"/>
<evidence type="ECO:0000256" key="3">
    <source>
        <dbReference type="ARBA" id="ARBA00023125"/>
    </source>
</evidence>
<dbReference type="PANTHER" id="PTHR30204">
    <property type="entry name" value="REDOX-CYCLING DRUG-SENSING TRANSCRIPTIONAL ACTIVATOR SOXR"/>
    <property type="match status" value="1"/>
</dbReference>
<dbReference type="EMBL" id="JADKFW010000004">
    <property type="protein sequence ID" value="MBK9716878.1"/>
    <property type="molecule type" value="Genomic_DNA"/>
</dbReference>
<dbReference type="SMART" id="SM00422">
    <property type="entry name" value="HTH_MERR"/>
    <property type="match status" value="1"/>
</dbReference>
<evidence type="ECO:0000313" key="7">
    <source>
        <dbReference type="Proteomes" id="UP000808349"/>
    </source>
</evidence>
<dbReference type="InterPro" id="IPR009061">
    <property type="entry name" value="DNA-bd_dom_put_sf"/>
</dbReference>
<organism evidence="6 7">
    <name type="scientific">Candidatus Defluviibacterium haderslevense</name>
    <dbReference type="NCBI Taxonomy" id="2981993"/>
    <lineage>
        <taxon>Bacteria</taxon>
        <taxon>Pseudomonadati</taxon>
        <taxon>Bacteroidota</taxon>
        <taxon>Saprospiria</taxon>
        <taxon>Saprospirales</taxon>
        <taxon>Saprospiraceae</taxon>
        <taxon>Candidatus Defluviibacterium</taxon>
    </lineage>
</organism>
<keyword evidence="1" id="KW-0678">Repressor</keyword>
<evidence type="ECO:0000256" key="4">
    <source>
        <dbReference type="ARBA" id="ARBA00023163"/>
    </source>
</evidence>
<keyword evidence="3" id="KW-0238">DNA-binding</keyword>
<dbReference type="Gene3D" id="1.10.1660.10">
    <property type="match status" value="1"/>
</dbReference>
<dbReference type="PROSITE" id="PS50937">
    <property type="entry name" value="HTH_MERR_2"/>
    <property type="match status" value="1"/>
</dbReference>
<dbReference type="Proteomes" id="UP000808349">
    <property type="component" value="Unassembled WGS sequence"/>
</dbReference>
<keyword evidence="4" id="KW-0804">Transcription</keyword>
<dbReference type="PANTHER" id="PTHR30204:SF69">
    <property type="entry name" value="MERR-FAMILY TRANSCRIPTIONAL REGULATOR"/>
    <property type="match status" value="1"/>
</dbReference>
<keyword evidence="2" id="KW-0805">Transcription regulation</keyword>
<dbReference type="SUPFAM" id="SSF46955">
    <property type="entry name" value="Putative DNA-binding domain"/>
    <property type="match status" value="1"/>
</dbReference>